<proteinExistence type="inferred from homology"/>
<dbReference type="EMBL" id="CAEZTO010000001">
    <property type="protein sequence ID" value="CAB4560797.1"/>
    <property type="molecule type" value="Genomic_DNA"/>
</dbReference>
<dbReference type="GO" id="GO:0005840">
    <property type="term" value="C:ribosome"/>
    <property type="evidence" value="ECO:0007669"/>
    <property type="project" value="InterPro"/>
</dbReference>
<dbReference type="SUPFAM" id="SSF50447">
    <property type="entry name" value="Translation proteins"/>
    <property type="match status" value="1"/>
</dbReference>
<dbReference type="InterPro" id="IPR002676">
    <property type="entry name" value="RimM_N"/>
</dbReference>
<dbReference type="Pfam" id="PF01782">
    <property type="entry name" value="RimM"/>
    <property type="match status" value="1"/>
</dbReference>
<feature type="domain" description="Ribosome maturation factor RimM PRC barrel" evidence="2">
    <location>
        <begin position="64"/>
        <end position="129"/>
    </location>
</feature>
<gene>
    <name evidence="3" type="ORF">UFOPK1503_00167</name>
    <name evidence="4" type="ORF">UFOPK1693_00001</name>
</gene>
<evidence type="ECO:0000313" key="3">
    <source>
        <dbReference type="EMBL" id="CAB4540122.1"/>
    </source>
</evidence>
<dbReference type="InterPro" id="IPR056792">
    <property type="entry name" value="PRC_RimM"/>
</dbReference>
<evidence type="ECO:0000259" key="1">
    <source>
        <dbReference type="Pfam" id="PF01782"/>
    </source>
</evidence>
<dbReference type="InterPro" id="IPR011033">
    <property type="entry name" value="PRC_barrel-like_sf"/>
</dbReference>
<dbReference type="PANTHER" id="PTHR33692">
    <property type="entry name" value="RIBOSOME MATURATION FACTOR RIMM"/>
    <property type="match status" value="1"/>
</dbReference>
<protein>
    <submittedName>
        <fullName evidence="3">Unannotated protein</fullName>
    </submittedName>
</protein>
<dbReference type="GO" id="GO:0043022">
    <property type="term" value="F:ribosome binding"/>
    <property type="evidence" value="ECO:0007669"/>
    <property type="project" value="InterPro"/>
</dbReference>
<dbReference type="InterPro" id="IPR011961">
    <property type="entry name" value="RimM"/>
</dbReference>
<dbReference type="Gene3D" id="2.30.30.240">
    <property type="entry name" value="PRC-barrel domain"/>
    <property type="match status" value="1"/>
</dbReference>
<dbReference type="PANTHER" id="PTHR33692:SF1">
    <property type="entry name" value="RIBOSOME MATURATION FACTOR RIMM"/>
    <property type="match status" value="1"/>
</dbReference>
<dbReference type="GO" id="GO:0006364">
    <property type="term" value="P:rRNA processing"/>
    <property type="evidence" value="ECO:0007669"/>
    <property type="project" value="InterPro"/>
</dbReference>
<reference evidence="3" key="1">
    <citation type="submission" date="2020-05" db="EMBL/GenBank/DDBJ databases">
        <authorList>
            <person name="Chiriac C."/>
            <person name="Salcher M."/>
            <person name="Ghai R."/>
            <person name="Kavagutti S V."/>
        </authorList>
    </citation>
    <scope>NUCLEOTIDE SEQUENCE</scope>
</reference>
<name>A0A6J6BMA1_9ZZZZ</name>
<dbReference type="AlphaFoldDB" id="A0A6J6BMA1"/>
<evidence type="ECO:0000313" key="4">
    <source>
        <dbReference type="EMBL" id="CAB4560797.1"/>
    </source>
</evidence>
<feature type="domain" description="RimM N-terminal" evidence="1">
    <location>
        <begin position="10"/>
        <end position="50"/>
    </location>
</feature>
<accession>A0A6J6BMA1</accession>
<organism evidence="3">
    <name type="scientific">freshwater metagenome</name>
    <dbReference type="NCBI Taxonomy" id="449393"/>
    <lineage>
        <taxon>unclassified sequences</taxon>
        <taxon>metagenomes</taxon>
        <taxon>ecological metagenomes</taxon>
    </lineage>
</organism>
<dbReference type="Pfam" id="PF24986">
    <property type="entry name" value="PRC_RimM"/>
    <property type="match status" value="1"/>
</dbReference>
<sequence length="140" mass="15777">MPETSPWYGKSVTVKELRWYNNLPVVILEGVDDRSAAETLIKAILIVEQEVDQLPPEQDAWYDHQLVGLRVFRDGVEVGSVTRVDHLPAQDLLAIQTSEKEVLLPFVKAFVPQVDVARSRIDITPPGGLFEELEEEKNAN</sequence>
<dbReference type="HAMAP" id="MF_00014">
    <property type="entry name" value="Ribosome_mat_RimM"/>
    <property type="match status" value="1"/>
</dbReference>
<dbReference type="NCBIfam" id="TIGR02273">
    <property type="entry name" value="16S_RimM"/>
    <property type="match status" value="1"/>
</dbReference>
<dbReference type="SUPFAM" id="SSF50346">
    <property type="entry name" value="PRC-barrel domain"/>
    <property type="match status" value="1"/>
</dbReference>
<dbReference type="InterPro" id="IPR009000">
    <property type="entry name" value="Transl_B-barrel_sf"/>
</dbReference>
<evidence type="ECO:0000259" key="2">
    <source>
        <dbReference type="Pfam" id="PF24986"/>
    </source>
</evidence>
<dbReference type="EMBL" id="CAEZST010000002">
    <property type="protein sequence ID" value="CAB4540122.1"/>
    <property type="molecule type" value="Genomic_DNA"/>
</dbReference>